<dbReference type="SUPFAM" id="SSF69618">
    <property type="entry name" value="HemD-like"/>
    <property type="match status" value="1"/>
</dbReference>
<dbReference type="InterPro" id="IPR036108">
    <property type="entry name" value="4pyrrol_syn_uPrphyn_synt_sf"/>
</dbReference>
<dbReference type="STRING" id="1903181.BTN85_1857"/>
<proteinExistence type="predicted"/>
<dbReference type="EMBL" id="MSDW01000002">
    <property type="protein sequence ID" value="OKY77209.1"/>
    <property type="molecule type" value="Genomic_DNA"/>
</dbReference>
<accession>A0A1Q6DS64</accession>
<sequence>MKVFAVTRPKNSLERSREIVEKRGFKFIGAPTIELFPTNSEKLNKLKERIKKGNSDFIIFTSQNGVKFFFNRIDKINGFVSDLSEIRIVAIGPKTADELKKYSITPEIPEKYSSRGIVDYLSTEVNGKKVEIARSSHGSEALTKGLRENGANVQDTAIYEIGMPKDTKKINNLIKRLLEDEVDILSFTSQMTVKNFFNVIEDPQKKEEVVEKLNEIMVAAIGSPTKSKVNEFGVRDVVVPEDFTFENLVDKVADSI</sequence>
<gene>
    <name evidence="2" type="ORF">BTN85_1857</name>
</gene>
<reference evidence="2" key="1">
    <citation type="submission" date="2016-12" db="EMBL/GenBank/DDBJ databases">
        <title>Discovery of methanogenic haloarchaea.</title>
        <authorList>
            <person name="Sorokin D.Y."/>
            <person name="Makarova K.S."/>
            <person name="Abbas B."/>
            <person name="Ferrer M."/>
            <person name="Golyshin P.N."/>
        </authorList>
    </citation>
    <scope>NUCLEOTIDE SEQUENCE [LARGE SCALE GENOMIC DNA]</scope>
    <source>
        <strain evidence="2">HMET1</strain>
    </source>
</reference>
<feature type="domain" description="Tetrapyrrole biosynthesis uroporphyrinogen III synthase" evidence="1">
    <location>
        <begin position="18"/>
        <end position="249"/>
    </location>
</feature>
<dbReference type="InterPro" id="IPR039793">
    <property type="entry name" value="UROS/Hem4"/>
</dbReference>
<dbReference type="Proteomes" id="UP000185744">
    <property type="component" value="Unassembled WGS sequence"/>
</dbReference>
<dbReference type="FunCoup" id="A0A1Q6DS64">
    <property type="interactions" value="78"/>
</dbReference>
<dbReference type="CDD" id="cd06578">
    <property type="entry name" value="HemD"/>
    <property type="match status" value="1"/>
</dbReference>
<evidence type="ECO:0000313" key="2">
    <source>
        <dbReference type="EMBL" id="OKY77209.1"/>
    </source>
</evidence>
<comment type="caution">
    <text evidence="2">The sequence shown here is derived from an EMBL/GenBank/DDBJ whole genome shotgun (WGS) entry which is preliminary data.</text>
</comment>
<dbReference type="Gene3D" id="3.40.50.10090">
    <property type="match status" value="2"/>
</dbReference>
<dbReference type="GO" id="GO:0006780">
    <property type="term" value="P:uroporphyrinogen III biosynthetic process"/>
    <property type="evidence" value="ECO:0007669"/>
    <property type="project" value="InterPro"/>
</dbReference>
<dbReference type="Pfam" id="PF02602">
    <property type="entry name" value="HEM4"/>
    <property type="match status" value="1"/>
</dbReference>
<dbReference type="InParanoid" id="A0A1Q6DS64"/>
<organism evidence="2 3">
    <name type="scientific">Methanohalarchaeum thermophilum</name>
    <dbReference type="NCBI Taxonomy" id="1903181"/>
    <lineage>
        <taxon>Archaea</taxon>
        <taxon>Methanobacteriati</taxon>
        <taxon>Methanobacteriota</taxon>
        <taxon>Methanonatronarchaeia</taxon>
        <taxon>Methanonatronarchaeales</taxon>
        <taxon>Methanonatronarchaeaceae</taxon>
        <taxon>Candidatus Methanohalarchaeum</taxon>
    </lineage>
</organism>
<dbReference type="InterPro" id="IPR003754">
    <property type="entry name" value="4pyrrol_synth_uPrphyn_synth"/>
</dbReference>
<keyword evidence="3" id="KW-1185">Reference proteome</keyword>
<evidence type="ECO:0000259" key="1">
    <source>
        <dbReference type="Pfam" id="PF02602"/>
    </source>
</evidence>
<dbReference type="AlphaFoldDB" id="A0A1Q6DS64"/>
<evidence type="ECO:0000313" key="3">
    <source>
        <dbReference type="Proteomes" id="UP000185744"/>
    </source>
</evidence>
<dbReference type="PANTHER" id="PTHR40082">
    <property type="entry name" value="BLR5956 PROTEIN"/>
    <property type="match status" value="1"/>
</dbReference>
<name>A0A1Q6DS64_METT1</name>
<dbReference type="PANTHER" id="PTHR40082:SF1">
    <property type="entry name" value="BLR5956 PROTEIN"/>
    <property type="match status" value="1"/>
</dbReference>
<dbReference type="GO" id="GO:0004852">
    <property type="term" value="F:uroporphyrinogen-III synthase activity"/>
    <property type="evidence" value="ECO:0007669"/>
    <property type="project" value="InterPro"/>
</dbReference>
<protein>
    <submittedName>
        <fullName evidence="2">Uroporphyrinogen-III synthase HemD</fullName>
    </submittedName>
</protein>